<evidence type="ECO:0000256" key="6">
    <source>
        <dbReference type="SAM" id="Phobius"/>
    </source>
</evidence>
<dbReference type="PANTHER" id="PTHR34292">
    <property type="entry name" value="OUTER SPORE WALL PROTEIN LDS1"/>
    <property type="match status" value="1"/>
</dbReference>
<feature type="compositionally biased region" description="Basic and acidic residues" evidence="5">
    <location>
        <begin position="264"/>
        <end position="273"/>
    </location>
</feature>
<evidence type="ECO:0000256" key="4">
    <source>
        <dbReference type="ARBA" id="ARBA00023136"/>
    </source>
</evidence>
<reference evidence="7 8" key="1">
    <citation type="submission" date="2024-04" db="EMBL/GenBank/DDBJ databases">
        <title>Phyllosticta paracitricarpa is synonymous to the EU quarantine fungus P. citricarpa based on phylogenomic analyses.</title>
        <authorList>
            <consortium name="Lawrence Berkeley National Laboratory"/>
            <person name="Van Ingen-Buijs V.A."/>
            <person name="Van Westerhoven A.C."/>
            <person name="Haridas S."/>
            <person name="Skiadas P."/>
            <person name="Martin F."/>
            <person name="Groenewald J.Z."/>
            <person name="Crous P.W."/>
            <person name="Seidl M.F."/>
        </authorList>
    </citation>
    <scope>NUCLEOTIDE SEQUENCE [LARGE SCALE GENOMIC DNA]</scope>
    <source>
        <strain evidence="7 8">CBS 123371</strain>
    </source>
</reference>
<evidence type="ECO:0000313" key="8">
    <source>
        <dbReference type="Proteomes" id="UP001363622"/>
    </source>
</evidence>
<sequence>MANAWQTARARLVHPFRLVGEAGWIYPFWGIWYYVTNPFLFRYLEGRLLPCFLLSLFVLANLFVWAYLPQVALLYIFHREAAWFNATVLVLSEGAAVVALLFECFFVDETQVDIFDAILVAEGYDYLIATRRHVDPEGRDPGKRLGPQEHHAVYYPFSLRQTIEFIILLPLNFIPVVGSPIFIFLCGYRAGPLQQYRYFKFLGMDKKARKRYARFHRWKYTWFGTAALILQLVPVLNMFFLLSTTVGSALLAIQMEEKRIRAHGEIARGHTTDEEASDEPPPYSDEPSPQGYGTIS</sequence>
<keyword evidence="8" id="KW-1185">Reference proteome</keyword>
<keyword evidence="4 6" id="KW-0472">Membrane</keyword>
<proteinExistence type="predicted"/>
<keyword evidence="2 6" id="KW-0812">Transmembrane</keyword>
<organism evidence="7 8">
    <name type="scientific">Phyllosticta citriasiana</name>
    <dbReference type="NCBI Taxonomy" id="595635"/>
    <lineage>
        <taxon>Eukaryota</taxon>
        <taxon>Fungi</taxon>
        <taxon>Dikarya</taxon>
        <taxon>Ascomycota</taxon>
        <taxon>Pezizomycotina</taxon>
        <taxon>Dothideomycetes</taxon>
        <taxon>Dothideomycetes incertae sedis</taxon>
        <taxon>Botryosphaeriales</taxon>
        <taxon>Phyllostictaceae</taxon>
        <taxon>Phyllosticta</taxon>
    </lineage>
</organism>
<dbReference type="Pfam" id="PF07264">
    <property type="entry name" value="EI24"/>
    <property type="match status" value="1"/>
</dbReference>
<comment type="subcellular location">
    <subcellularLocation>
        <location evidence="1">Membrane</location>
        <topology evidence="1">Multi-pass membrane protein</topology>
    </subcellularLocation>
</comment>
<evidence type="ECO:0000256" key="5">
    <source>
        <dbReference type="SAM" id="MobiDB-lite"/>
    </source>
</evidence>
<feature type="transmembrane region" description="Helical" evidence="6">
    <location>
        <begin position="83"/>
        <end position="102"/>
    </location>
</feature>
<feature type="transmembrane region" description="Helical" evidence="6">
    <location>
        <begin position="51"/>
        <end position="77"/>
    </location>
</feature>
<protein>
    <submittedName>
        <fullName evidence="7">Uncharacterized protein</fullName>
    </submittedName>
</protein>
<feature type="transmembrane region" description="Helical" evidence="6">
    <location>
        <begin position="220"/>
        <end position="253"/>
    </location>
</feature>
<comment type="caution">
    <text evidence="7">The sequence shown here is derived from an EMBL/GenBank/DDBJ whole genome shotgun (WGS) entry which is preliminary data.</text>
</comment>
<evidence type="ECO:0000256" key="3">
    <source>
        <dbReference type="ARBA" id="ARBA00022989"/>
    </source>
</evidence>
<evidence type="ECO:0000256" key="2">
    <source>
        <dbReference type="ARBA" id="ARBA00022692"/>
    </source>
</evidence>
<dbReference type="InterPro" id="IPR059112">
    <property type="entry name" value="CysZ/EI24"/>
</dbReference>
<feature type="region of interest" description="Disordered" evidence="5">
    <location>
        <begin position="264"/>
        <end position="296"/>
    </location>
</feature>
<dbReference type="EMBL" id="JBBPHU010000010">
    <property type="protein sequence ID" value="KAK7513097.1"/>
    <property type="molecule type" value="Genomic_DNA"/>
</dbReference>
<dbReference type="PANTHER" id="PTHR34292:SF1">
    <property type="entry name" value="OUTER SPORE WALL PROTEIN RRT8"/>
    <property type="match status" value="1"/>
</dbReference>
<accession>A0ABR1KEB1</accession>
<gene>
    <name evidence="7" type="ORF">IWZ03DRAFT_384866</name>
</gene>
<keyword evidence="3 6" id="KW-1133">Transmembrane helix</keyword>
<evidence type="ECO:0000313" key="7">
    <source>
        <dbReference type="EMBL" id="KAK7513097.1"/>
    </source>
</evidence>
<feature type="transmembrane region" description="Helical" evidence="6">
    <location>
        <begin position="165"/>
        <end position="190"/>
    </location>
</feature>
<name>A0ABR1KEB1_9PEZI</name>
<dbReference type="Proteomes" id="UP001363622">
    <property type="component" value="Unassembled WGS sequence"/>
</dbReference>
<dbReference type="InterPro" id="IPR052786">
    <property type="entry name" value="Spore_wall_assembly"/>
</dbReference>
<evidence type="ECO:0000256" key="1">
    <source>
        <dbReference type="ARBA" id="ARBA00004141"/>
    </source>
</evidence>
<feature type="transmembrane region" description="Helical" evidence="6">
    <location>
        <begin position="24"/>
        <end position="44"/>
    </location>
</feature>